<accession>A0A5A4RIP0</accession>
<organism evidence="1">
    <name type="scientific">Staphylococcus aureus</name>
    <dbReference type="NCBI Taxonomy" id="1280"/>
    <lineage>
        <taxon>Bacteria</taxon>
        <taxon>Bacillati</taxon>
        <taxon>Bacillota</taxon>
        <taxon>Bacilli</taxon>
        <taxon>Bacillales</taxon>
        <taxon>Staphylococcaceae</taxon>
        <taxon>Staphylococcus</taxon>
    </lineage>
</organism>
<dbReference type="EMBL" id="LC440648">
    <property type="protein sequence ID" value="BBH85160.1"/>
    <property type="molecule type" value="Genomic_DNA"/>
</dbReference>
<evidence type="ECO:0000313" key="1">
    <source>
        <dbReference type="EMBL" id="BBH85160.1"/>
    </source>
</evidence>
<name>A0A5A4RIP0_STAAU</name>
<reference evidence="1" key="1">
    <citation type="journal article" date="2019" name="J. Antimicrob. Chemother.">
        <title>Novel SCCmec type XIV (5A) and a Truncated SCCmec Element in Staphylococcal cassette chromosome (SCC) Composite Islands carrying speG in ST5 MRSA in Japan.</title>
        <authorList>
            <person name="Urushibara N."/>
            <person name="Aung M.S."/>
            <person name="Kawaguchiya M."/>
            <person name="Kobayashi N."/>
        </authorList>
    </citation>
    <scope>NUCLEOTIDE SEQUENCE</scope>
    <source>
        <strain evidence="1">SC955</strain>
    </source>
</reference>
<dbReference type="AlphaFoldDB" id="A0A5A4RIP0"/>
<protein>
    <submittedName>
        <fullName evidence="1">Uncharacterized protein</fullName>
    </submittedName>
</protein>
<sequence>MACPIPELPPVTITTFLFKPNQLVIIKPPVLFNYIINVYAYNINRFFLEKLENEHLN</sequence>
<proteinExistence type="predicted"/>